<dbReference type="AlphaFoldDB" id="A0AAW6UD29"/>
<proteinExistence type="predicted"/>
<name>A0AAW6UD29_9MOLU</name>
<accession>A0AAW6UD29</accession>
<evidence type="ECO:0000313" key="3">
    <source>
        <dbReference type="Proteomes" id="UP001431532"/>
    </source>
</evidence>
<dbReference type="PANTHER" id="PTHR43685">
    <property type="entry name" value="GLYCOSYLTRANSFERASE"/>
    <property type="match status" value="1"/>
</dbReference>
<reference evidence="2" key="1">
    <citation type="submission" date="2023-05" db="EMBL/GenBank/DDBJ databases">
        <title>Mariniplasma microaerophilum sp. nov., a novel anaerobic mollicute isolated from terrestrial mud volcano, Taman Peninsula, Russia.</title>
        <authorList>
            <person name="Khomyakova M.A."/>
            <person name="Merkel A.Y."/>
            <person name="Slobodkin A.I."/>
        </authorList>
    </citation>
    <scope>NUCLEOTIDE SEQUENCE</scope>
    <source>
        <strain evidence="2">M4Ah</strain>
    </source>
</reference>
<gene>
    <name evidence="2" type="ORF">QJ521_08215</name>
</gene>
<dbReference type="SUPFAM" id="SSF53448">
    <property type="entry name" value="Nucleotide-diphospho-sugar transferases"/>
    <property type="match status" value="1"/>
</dbReference>
<dbReference type="InterPro" id="IPR050834">
    <property type="entry name" value="Glycosyltransf_2"/>
</dbReference>
<dbReference type="RefSeq" id="WP_282839982.1">
    <property type="nucleotide sequence ID" value="NZ_JASCXW010000033.1"/>
</dbReference>
<dbReference type="EMBL" id="JASCXW010000033">
    <property type="protein sequence ID" value="MDI6453549.1"/>
    <property type="molecule type" value="Genomic_DNA"/>
</dbReference>
<protein>
    <submittedName>
        <fullName evidence="2">Glycosyltransferase family 2 protein</fullName>
    </submittedName>
</protein>
<evidence type="ECO:0000259" key="1">
    <source>
        <dbReference type="Pfam" id="PF00535"/>
    </source>
</evidence>
<dbReference type="CDD" id="cd00761">
    <property type="entry name" value="Glyco_tranf_GTA_type"/>
    <property type="match status" value="1"/>
</dbReference>
<dbReference type="InterPro" id="IPR029044">
    <property type="entry name" value="Nucleotide-diphossugar_trans"/>
</dbReference>
<comment type="caution">
    <text evidence="2">The sequence shown here is derived from an EMBL/GenBank/DDBJ whole genome shotgun (WGS) entry which is preliminary data.</text>
</comment>
<dbReference type="Gene3D" id="3.90.550.10">
    <property type="entry name" value="Spore Coat Polysaccharide Biosynthesis Protein SpsA, Chain A"/>
    <property type="match status" value="1"/>
</dbReference>
<keyword evidence="3" id="KW-1185">Reference proteome</keyword>
<dbReference type="PANTHER" id="PTHR43685:SF2">
    <property type="entry name" value="GLYCOSYLTRANSFERASE 2-LIKE DOMAIN-CONTAINING PROTEIN"/>
    <property type="match status" value="1"/>
</dbReference>
<dbReference type="Proteomes" id="UP001431532">
    <property type="component" value="Unassembled WGS sequence"/>
</dbReference>
<organism evidence="2 3">
    <name type="scientific">Peloplasma aerotolerans</name>
    <dbReference type="NCBI Taxonomy" id="3044389"/>
    <lineage>
        <taxon>Bacteria</taxon>
        <taxon>Bacillati</taxon>
        <taxon>Mycoplasmatota</taxon>
        <taxon>Mollicutes</taxon>
        <taxon>Acholeplasmatales</taxon>
        <taxon>Acholeplasmataceae</taxon>
        <taxon>Peloplasma</taxon>
    </lineage>
</organism>
<dbReference type="InterPro" id="IPR001173">
    <property type="entry name" value="Glyco_trans_2-like"/>
</dbReference>
<dbReference type="Pfam" id="PF00535">
    <property type="entry name" value="Glycos_transf_2"/>
    <property type="match status" value="1"/>
</dbReference>
<sequence>MSFIINIMENDTLKYWKRKLKRKWYKMPFLLSKNTEIEAFMSEYEKPEPYMYDGMTRFELSSKENTVSSISKIAIVVPVYVSTPTGKKQVERLIKSIQKQERLADNVFLIDDCSPFEYETFGYNVFRMNQNGGPAKARNYGIDLAKESGADIIAFTDSDVVLPSNWILSIVDTFIKNRFMQAISGRTISYGKTWYDWYHNVNGTLNGRRFKDSKQLLYGPTCNFAIETKALDNQYFSIDFPLAASEDIEFCYRFLERGNNIGHDSSVVVYHDFGYKPLTLQKNKGNFIKVFKKYAKGEKILLKKIPQYYYFLNQTIEISNCLK</sequence>
<evidence type="ECO:0000313" key="2">
    <source>
        <dbReference type="EMBL" id="MDI6453549.1"/>
    </source>
</evidence>
<feature type="domain" description="Glycosyltransferase 2-like" evidence="1">
    <location>
        <begin position="75"/>
        <end position="228"/>
    </location>
</feature>